<feature type="compositionally biased region" description="Low complexity" evidence="1">
    <location>
        <begin position="55"/>
        <end position="66"/>
    </location>
</feature>
<name>A0A1X2HQG7_SYNRA</name>
<dbReference type="OrthoDB" id="10634445at2759"/>
<dbReference type="InterPro" id="IPR046409">
    <property type="entry name" value="PDC10_dimerisation_sf"/>
</dbReference>
<comment type="caution">
    <text evidence="2">The sequence shown here is derived from an EMBL/GenBank/DDBJ whole genome shotgun (WGS) entry which is preliminary data.</text>
</comment>
<accession>A0A1X2HQG7</accession>
<dbReference type="AlphaFoldDB" id="A0A1X2HQG7"/>
<dbReference type="Proteomes" id="UP000242180">
    <property type="component" value="Unassembled WGS sequence"/>
</dbReference>
<sequence length="145" mass="16162">MARPTPPPKNSNPIPPPRASTPDTRNSTTSTIYTDADDTASQSTVRAIDPKYIAQQHQQQHQQQNHHQVHKSPSSRSISTLKSETILRDAITPALLKLQGSARNHKGQAALETLRRSFQIAERECPGTSQILFEEVYRCLRNNGV</sequence>
<evidence type="ECO:0000256" key="1">
    <source>
        <dbReference type="SAM" id="MobiDB-lite"/>
    </source>
</evidence>
<dbReference type="Gene3D" id="1.10.12.70">
    <property type="match status" value="1"/>
</dbReference>
<feature type="region of interest" description="Disordered" evidence="1">
    <location>
        <begin position="1"/>
        <end position="79"/>
    </location>
</feature>
<dbReference type="InParanoid" id="A0A1X2HQG7"/>
<feature type="compositionally biased region" description="Pro residues" evidence="1">
    <location>
        <begin position="1"/>
        <end position="19"/>
    </location>
</feature>
<evidence type="ECO:0000313" key="2">
    <source>
        <dbReference type="EMBL" id="ORZ01635.1"/>
    </source>
</evidence>
<evidence type="ECO:0000313" key="3">
    <source>
        <dbReference type="Proteomes" id="UP000242180"/>
    </source>
</evidence>
<feature type="compositionally biased region" description="Polar residues" evidence="1">
    <location>
        <begin position="21"/>
        <end position="45"/>
    </location>
</feature>
<proteinExistence type="predicted"/>
<keyword evidence="3" id="KW-1185">Reference proteome</keyword>
<reference evidence="2 3" key="1">
    <citation type="submission" date="2016-07" db="EMBL/GenBank/DDBJ databases">
        <title>Pervasive Adenine N6-methylation of Active Genes in Fungi.</title>
        <authorList>
            <consortium name="DOE Joint Genome Institute"/>
            <person name="Mondo S.J."/>
            <person name="Dannebaum R.O."/>
            <person name="Kuo R.C."/>
            <person name="Labutti K."/>
            <person name="Haridas S."/>
            <person name="Kuo A."/>
            <person name="Salamov A."/>
            <person name="Ahrendt S.R."/>
            <person name="Lipzen A."/>
            <person name="Sullivan W."/>
            <person name="Andreopoulos W.B."/>
            <person name="Clum A."/>
            <person name="Lindquist E."/>
            <person name="Daum C."/>
            <person name="Ramamoorthy G.K."/>
            <person name="Gryganskyi A."/>
            <person name="Culley D."/>
            <person name="Magnuson J.K."/>
            <person name="James T.Y."/>
            <person name="O'Malley M.A."/>
            <person name="Stajich J.E."/>
            <person name="Spatafora J.W."/>
            <person name="Visel A."/>
            <person name="Grigoriev I.V."/>
        </authorList>
    </citation>
    <scope>NUCLEOTIDE SEQUENCE [LARGE SCALE GENOMIC DNA]</scope>
    <source>
        <strain evidence="2 3">NRRL 2496</strain>
    </source>
</reference>
<protein>
    <submittedName>
        <fullName evidence="2">Uncharacterized protein</fullName>
    </submittedName>
</protein>
<organism evidence="2 3">
    <name type="scientific">Syncephalastrum racemosum</name>
    <name type="common">Filamentous fungus</name>
    <dbReference type="NCBI Taxonomy" id="13706"/>
    <lineage>
        <taxon>Eukaryota</taxon>
        <taxon>Fungi</taxon>
        <taxon>Fungi incertae sedis</taxon>
        <taxon>Mucoromycota</taxon>
        <taxon>Mucoromycotina</taxon>
        <taxon>Mucoromycetes</taxon>
        <taxon>Mucorales</taxon>
        <taxon>Syncephalastraceae</taxon>
        <taxon>Syncephalastrum</taxon>
    </lineage>
</organism>
<dbReference type="EMBL" id="MCGN01000002">
    <property type="protein sequence ID" value="ORZ01635.1"/>
    <property type="molecule type" value="Genomic_DNA"/>
</dbReference>
<gene>
    <name evidence="2" type="ORF">BCR43DRAFT_186701</name>
</gene>